<evidence type="ECO:0000256" key="2">
    <source>
        <dbReference type="ARBA" id="ARBA00022729"/>
    </source>
</evidence>
<dbReference type="InterPro" id="IPR008939">
    <property type="entry name" value="Lytic_TGlycosylase_superhlx_U"/>
</dbReference>
<dbReference type="CDD" id="cd13401">
    <property type="entry name" value="Slt70-like"/>
    <property type="match status" value="1"/>
</dbReference>
<dbReference type="GO" id="GO:0016829">
    <property type="term" value="F:lyase activity"/>
    <property type="evidence" value="ECO:0007669"/>
    <property type="project" value="UniProtKB-KW"/>
</dbReference>
<evidence type="ECO:0000259" key="4">
    <source>
        <dbReference type="Pfam" id="PF14718"/>
    </source>
</evidence>
<reference evidence="5" key="1">
    <citation type="submission" date="2021-12" db="EMBL/GenBank/DDBJ databases">
        <authorList>
            <person name="Rodrigo-Torres L."/>
            <person name="Arahal R. D."/>
            <person name="Lucena T."/>
        </authorList>
    </citation>
    <scope>NUCLEOTIDE SEQUENCE</scope>
    <source>
        <strain evidence="5">CECT 8267</strain>
    </source>
</reference>
<comment type="caution">
    <text evidence="5">The sequence shown here is derived from an EMBL/GenBank/DDBJ whole genome shotgun (WGS) entry which is preliminary data.</text>
</comment>
<dbReference type="SUPFAM" id="SSF53955">
    <property type="entry name" value="Lysozyme-like"/>
    <property type="match status" value="1"/>
</dbReference>
<dbReference type="Pfam" id="PF01464">
    <property type="entry name" value="SLT"/>
    <property type="match status" value="1"/>
</dbReference>
<dbReference type="PANTHER" id="PTHR37423">
    <property type="entry name" value="SOLUBLE LYTIC MUREIN TRANSGLYCOSYLASE-RELATED"/>
    <property type="match status" value="1"/>
</dbReference>
<sequence length="664" mass="76289">MGYPVLTDLLKWPSALFYSCLLLIYTPLLWATNSPMTTIEHNNFMRLQYIKAIKASQSDELGLYQQYVNTLKQYPLLPYLQYSHLTEHFDSINNQDVDNFLQLYGDTIIGNKLRYIWLMQAVKEKNWQRFKAFDSGSVENDEIDCARALANNDSHPKTITRLWLRFSNNPVSCQILYSHWLQYGVINEDLVWQRFIGLLSSNQNDRAEQLFFFLNQQDQQYGATLLNAAKNSGHETAVIDYLALAVADEKYSAFGIKKLAEHSPILAIELYPNLRIAEQEQEITQFYLAWHLAEHSPEKAYQWLQATNEKAASTQLIGYKIRLALSTNNWPRVEQHIQQLPASEQQTPRWQYWLLRSRQKMLPLQPKQWQAGYVALSQQRNYYGLLAAYRAGKNLNFNQQTPVTNEPLLTGHGLLQLSPPLRRAAELSFFGAEELAALEWRQGIDGLTTQQVLSAAQTAADNGDYRRSIETIIQAKLWDYLGLRFPRHYQAEVAKTSRLFNLEQPWLFALIRQESLFDANALSANGAVGLLQLYLPKLAKSNSLLQQAVLTDPETNLYLGGTQLEQLLDKYQQNYPLAAIAYHLGTQPVERWLRNAEEIADVDQWIETIPHKKYRRYTQNIITFSAIYGHLIGSNIDLSVAMIMPEKPAEASLNETTAKATTPR</sequence>
<dbReference type="InterPro" id="IPR012289">
    <property type="entry name" value="Lytic_TGlycosylase_superhlx_L"/>
</dbReference>
<dbReference type="InterPro" id="IPR008258">
    <property type="entry name" value="Transglycosylase_SLT_dom_1"/>
</dbReference>
<dbReference type="Proteomes" id="UP000838100">
    <property type="component" value="Unassembled WGS sequence"/>
</dbReference>
<dbReference type="Pfam" id="PF14718">
    <property type="entry name" value="SLT_L"/>
    <property type="match status" value="1"/>
</dbReference>
<evidence type="ECO:0000313" key="6">
    <source>
        <dbReference type="Proteomes" id="UP000838100"/>
    </source>
</evidence>
<dbReference type="Gene3D" id="1.10.1240.20">
    <property type="entry name" value="Lytic transglycosylase, superhelical linker domain"/>
    <property type="match status" value="1"/>
</dbReference>
<feature type="domain" description="Lytic transglycosylase superhelical linker" evidence="4">
    <location>
        <begin position="418"/>
        <end position="481"/>
    </location>
</feature>
<feature type="domain" description="Transglycosylase SLT" evidence="3">
    <location>
        <begin position="498"/>
        <end position="598"/>
    </location>
</feature>
<dbReference type="InterPro" id="IPR023346">
    <property type="entry name" value="Lysozyme-like_dom_sf"/>
</dbReference>
<gene>
    <name evidence="5" type="primary">slt_1</name>
    <name evidence="5" type="ORF">SIN8267_00051</name>
</gene>
<accession>A0ABN8EDC0</accession>
<dbReference type="EMBL" id="CAKLPX010000001">
    <property type="protein sequence ID" value="CAH0989974.1"/>
    <property type="molecule type" value="Genomic_DNA"/>
</dbReference>
<dbReference type="SUPFAM" id="SSF48435">
    <property type="entry name" value="Bacterial muramidases"/>
    <property type="match status" value="1"/>
</dbReference>
<evidence type="ECO:0000313" key="5">
    <source>
        <dbReference type="EMBL" id="CAH0989974.1"/>
    </source>
</evidence>
<keyword evidence="2" id="KW-0732">Signal</keyword>
<keyword evidence="5" id="KW-0456">Lyase</keyword>
<name>A0ABN8EDC0_9GAMM</name>
<comment type="similarity">
    <text evidence="1">Belongs to the transglycosylase Slt family.</text>
</comment>
<protein>
    <submittedName>
        <fullName evidence="5">Soluble lytic murein transglycosylase</fullName>
        <ecNumber evidence="5">4.2.2.-</ecNumber>
    </submittedName>
</protein>
<dbReference type="Gene3D" id="1.10.530.10">
    <property type="match status" value="1"/>
</dbReference>
<dbReference type="InterPro" id="IPR037061">
    <property type="entry name" value="Lytic_TGlycoase_superhlx_L_sf"/>
</dbReference>
<dbReference type="EC" id="4.2.2.-" evidence="5"/>
<dbReference type="PANTHER" id="PTHR37423:SF5">
    <property type="entry name" value="SOLUBLE LYTIC MUREIN TRANSGLYCOSYLASE"/>
    <property type="match status" value="1"/>
</dbReference>
<evidence type="ECO:0000259" key="3">
    <source>
        <dbReference type="Pfam" id="PF01464"/>
    </source>
</evidence>
<evidence type="ECO:0000256" key="1">
    <source>
        <dbReference type="ARBA" id="ARBA00007734"/>
    </source>
</evidence>
<organism evidence="5 6">
    <name type="scientific">Sinobacterium norvegicum</name>
    <dbReference type="NCBI Taxonomy" id="1641715"/>
    <lineage>
        <taxon>Bacteria</taxon>
        <taxon>Pseudomonadati</taxon>
        <taxon>Pseudomonadota</taxon>
        <taxon>Gammaproteobacteria</taxon>
        <taxon>Cellvibrionales</taxon>
        <taxon>Spongiibacteraceae</taxon>
        <taxon>Sinobacterium</taxon>
    </lineage>
</organism>
<dbReference type="Gene3D" id="1.25.20.10">
    <property type="entry name" value="Bacterial muramidases"/>
    <property type="match status" value="1"/>
</dbReference>
<proteinExistence type="inferred from homology"/>
<keyword evidence="6" id="KW-1185">Reference proteome</keyword>